<comment type="caution">
    <text evidence="2">The sequence shown here is derived from an EMBL/GenBank/DDBJ whole genome shotgun (WGS) entry which is preliminary data.</text>
</comment>
<reference evidence="2 3" key="1">
    <citation type="journal article" date="2019" name="Int. J. Syst. Evol. Microbiol.">
        <title>The Global Catalogue of Microorganisms (GCM) 10K type strain sequencing project: providing services to taxonomists for standard genome sequencing and annotation.</title>
        <authorList>
            <consortium name="The Broad Institute Genomics Platform"/>
            <consortium name="The Broad Institute Genome Sequencing Center for Infectious Disease"/>
            <person name="Wu L."/>
            <person name="Ma J."/>
        </authorList>
    </citation>
    <scope>NUCLEOTIDE SEQUENCE [LARGE SCALE GENOMIC DNA]</scope>
    <source>
        <strain evidence="2 3">JCM 3367</strain>
    </source>
</reference>
<evidence type="ECO:0000313" key="3">
    <source>
        <dbReference type="Proteomes" id="UP001499978"/>
    </source>
</evidence>
<sequence>MNAQTRGLAERLTDLRESFDRSFVDPPRPPGGATEHLLAIRAADHPYALRLNETAGLFADRAVTPLPGPVTALCGVATFRGVIVPVYSLAALLGRQPRADPRWLALVLGAPALAVGFDALDGHLRLPAEALVFLAPGSERRGCLSGLATLPDQQLSVVDLAAVRDTIHVMAAHPKEGEVG</sequence>
<gene>
    <name evidence="2" type="ORF">GCM10010201_26500</name>
</gene>
<dbReference type="InterPro" id="IPR002545">
    <property type="entry name" value="CheW-lke_dom"/>
</dbReference>
<dbReference type="Gene3D" id="2.30.30.40">
    <property type="entry name" value="SH3 Domains"/>
    <property type="match status" value="1"/>
</dbReference>
<dbReference type="SUPFAM" id="SSF50341">
    <property type="entry name" value="CheW-like"/>
    <property type="match status" value="1"/>
</dbReference>
<proteinExistence type="predicted"/>
<accession>A0ABN3NMI1</accession>
<organism evidence="2 3">
    <name type="scientific">Pilimelia columellifera subsp. columellifera</name>
    <dbReference type="NCBI Taxonomy" id="706583"/>
    <lineage>
        <taxon>Bacteria</taxon>
        <taxon>Bacillati</taxon>
        <taxon>Actinomycetota</taxon>
        <taxon>Actinomycetes</taxon>
        <taxon>Micromonosporales</taxon>
        <taxon>Micromonosporaceae</taxon>
        <taxon>Pilimelia</taxon>
    </lineage>
</organism>
<dbReference type="Gene3D" id="2.40.50.180">
    <property type="entry name" value="CheA-289, Domain 4"/>
    <property type="match status" value="1"/>
</dbReference>
<dbReference type="PROSITE" id="PS50851">
    <property type="entry name" value="CHEW"/>
    <property type="match status" value="1"/>
</dbReference>
<evidence type="ECO:0000313" key="2">
    <source>
        <dbReference type="EMBL" id="GAA2526453.1"/>
    </source>
</evidence>
<dbReference type="InterPro" id="IPR036061">
    <property type="entry name" value="CheW-like_dom_sf"/>
</dbReference>
<dbReference type="EMBL" id="BAAARY010000012">
    <property type="protein sequence ID" value="GAA2526453.1"/>
    <property type="molecule type" value="Genomic_DNA"/>
</dbReference>
<dbReference type="RefSeq" id="WP_344172823.1">
    <property type="nucleotide sequence ID" value="NZ_BAAARY010000012.1"/>
</dbReference>
<dbReference type="Proteomes" id="UP001499978">
    <property type="component" value="Unassembled WGS sequence"/>
</dbReference>
<feature type="domain" description="CheW-like" evidence="1">
    <location>
        <begin position="34"/>
        <end position="169"/>
    </location>
</feature>
<keyword evidence="3" id="KW-1185">Reference proteome</keyword>
<name>A0ABN3NMI1_9ACTN</name>
<dbReference type="Pfam" id="PF01584">
    <property type="entry name" value="CheW"/>
    <property type="match status" value="1"/>
</dbReference>
<evidence type="ECO:0000259" key="1">
    <source>
        <dbReference type="PROSITE" id="PS50851"/>
    </source>
</evidence>
<protein>
    <recommendedName>
        <fullName evidence="1">CheW-like domain-containing protein</fullName>
    </recommendedName>
</protein>